<dbReference type="Proteomes" id="UP000654993">
    <property type="component" value="Unassembled WGS sequence"/>
</dbReference>
<protein>
    <recommendedName>
        <fullName evidence="6">Flagellar basal-body rod modification protein FlgD</fullName>
    </recommendedName>
</protein>
<keyword evidence="5" id="KW-1185">Reference proteome</keyword>
<gene>
    <name evidence="4" type="ORF">PRECH8_10220</name>
</gene>
<feature type="region of interest" description="Disordered" evidence="3">
    <location>
        <begin position="138"/>
        <end position="167"/>
    </location>
</feature>
<comment type="similarity">
    <text evidence="1">Belongs to the FlgD family.</text>
</comment>
<accession>A0A916QFT5</accession>
<dbReference type="NCBIfam" id="NF007197">
    <property type="entry name" value="PRK09618.1"/>
    <property type="match status" value="1"/>
</dbReference>
<feature type="compositionally biased region" description="Acidic residues" evidence="3">
    <location>
        <begin position="152"/>
        <end position="167"/>
    </location>
</feature>
<proteinExistence type="inferred from homology"/>
<evidence type="ECO:0000313" key="5">
    <source>
        <dbReference type="Proteomes" id="UP000654993"/>
    </source>
</evidence>
<dbReference type="EMBL" id="BMAQ01000006">
    <property type="protein sequence ID" value="GFR37726.1"/>
    <property type="molecule type" value="Genomic_DNA"/>
</dbReference>
<dbReference type="GO" id="GO:0044781">
    <property type="term" value="P:bacterial-type flagellum organization"/>
    <property type="evidence" value="ECO:0007669"/>
    <property type="project" value="UniProtKB-KW"/>
</dbReference>
<reference evidence="4" key="1">
    <citation type="submission" date="2020-08" db="EMBL/GenBank/DDBJ databases">
        <authorList>
            <person name="Uke A."/>
            <person name="Chhe C."/>
            <person name="Baramee S."/>
            <person name="Kosugi A."/>
        </authorList>
    </citation>
    <scope>NUCLEOTIDE SEQUENCE</scope>
    <source>
        <strain evidence="4">DA-C8</strain>
    </source>
</reference>
<dbReference type="AlphaFoldDB" id="A0A916QFT5"/>
<name>A0A916QFT5_9BACL</name>
<reference evidence="4" key="2">
    <citation type="journal article" date="2021" name="Data Brief">
        <title>Draft genome sequence data of the facultative, thermophilic, xylanolytic bacterium Paenibacillus sp. strain DA-C8.</title>
        <authorList>
            <person name="Chhe C."/>
            <person name="Uke A."/>
            <person name="Baramee S."/>
            <person name="Ungkulpasvich U."/>
            <person name="Tachaapaikoon C."/>
            <person name="Pason P."/>
            <person name="Waeonukul R."/>
            <person name="Ratanakhanokchai K."/>
            <person name="Kosugi A."/>
        </authorList>
    </citation>
    <scope>NUCLEOTIDE SEQUENCE</scope>
    <source>
        <strain evidence="4">DA-C8</strain>
    </source>
</reference>
<dbReference type="InterPro" id="IPR005648">
    <property type="entry name" value="FlgD"/>
</dbReference>
<evidence type="ECO:0000256" key="2">
    <source>
        <dbReference type="ARBA" id="ARBA00022795"/>
    </source>
</evidence>
<evidence type="ECO:0000256" key="3">
    <source>
        <dbReference type="SAM" id="MobiDB-lite"/>
    </source>
</evidence>
<evidence type="ECO:0000313" key="4">
    <source>
        <dbReference type="EMBL" id="GFR37726.1"/>
    </source>
</evidence>
<evidence type="ECO:0008006" key="6">
    <source>
        <dbReference type="Google" id="ProtNLM"/>
    </source>
</evidence>
<dbReference type="Pfam" id="PF03963">
    <property type="entry name" value="FlgD"/>
    <property type="match status" value="1"/>
</dbReference>
<keyword evidence="2" id="KW-1005">Bacterial flagellum biogenesis</keyword>
<sequence>MTTIIPGTARSTAMEQKTMTSGQSSANNTILGKDDFLRLLVTQLANQDPTNPMEDREFIAQMAQFSSLEQMNNVANEIRGLRRMLSLSSDLIGATVEWHDGGDSLRSGVVDAIVLRDGEPFIVIGDEEITYDQIVRITRTASEEPPAAEDPPAPEEPQDEGGELNDG</sequence>
<dbReference type="RefSeq" id="WP_242457440.1">
    <property type="nucleotide sequence ID" value="NZ_BMAQ01000006.1"/>
</dbReference>
<organism evidence="4 5">
    <name type="scientific">Insulibacter thermoxylanivorax</name>
    <dbReference type="NCBI Taxonomy" id="2749268"/>
    <lineage>
        <taxon>Bacteria</taxon>
        <taxon>Bacillati</taxon>
        <taxon>Bacillota</taxon>
        <taxon>Bacilli</taxon>
        <taxon>Bacillales</taxon>
        <taxon>Paenibacillaceae</taxon>
        <taxon>Insulibacter</taxon>
    </lineage>
</organism>
<evidence type="ECO:0000256" key="1">
    <source>
        <dbReference type="ARBA" id="ARBA00010577"/>
    </source>
</evidence>
<comment type="caution">
    <text evidence="4">The sequence shown here is derived from an EMBL/GenBank/DDBJ whole genome shotgun (WGS) entry which is preliminary data.</text>
</comment>